<evidence type="ECO:0000313" key="1">
    <source>
        <dbReference type="EMBL" id="ENO15125.1"/>
    </source>
</evidence>
<evidence type="ECO:0000313" key="2">
    <source>
        <dbReference type="Proteomes" id="UP000013165"/>
    </source>
</evidence>
<organism evidence="1 2">
    <name type="scientific">Marinobacter nanhaiticus D15-8W</name>
    <dbReference type="NCBI Taxonomy" id="626887"/>
    <lineage>
        <taxon>Bacteria</taxon>
        <taxon>Pseudomonadati</taxon>
        <taxon>Pseudomonadota</taxon>
        <taxon>Gammaproteobacteria</taxon>
        <taxon>Pseudomonadales</taxon>
        <taxon>Marinobacteraceae</taxon>
        <taxon>Marinobacter</taxon>
    </lineage>
</organism>
<reference evidence="1 2" key="1">
    <citation type="journal article" date="2013" name="Genome Announc.">
        <title>Genome Sequence of the Polycyclic Aromatic Hydrocarbon-Degrading Bacterium Strain Marinobacter nanhaiticus D15-8WT.</title>
        <authorList>
            <person name="Cui Z."/>
            <person name="Gao W."/>
            <person name="Li Q."/>
            <person name="Xu G."/>
            <person name="Zheng L."/>
        </authorList>
    </citation>
    <scope>NUCLEOTIDE SEQUENCE [LARGE SCALE GENOMIC DNA]</scope>
    <source>
        <strain evidence="1 2">D15-8W</strain>
    </source>
</reference>
<proteinExistence type="predicted"/>
<dbReference type="OrthoDB" id="9786424at2"/>
<dbReference type="Pfam" id="PF06167">
    <property type="entry name" value="Peptidase_M90"/>
    <property type="match status" value="1"/>
</dbReference>
<keyword evidence="2" id="KW-1185">Reference proteome</keyword>
<dbReference type="eggNOG" id="COG3228">
    <property type="taxonomic scope" value="Bacteria"/>
</dbReference>
<dbReference type="PANTHER" id="PTHR30164">
    <property type="entry name" value="MTFA PEPTIDASE"/>
    <property type="match status" value="1"/>
</dbReference>
<dbReference type="InterPro" id="IPR024079">
    <property type="entry name" value="MetalloPept_cat_dom_sf"/>
</dbReference>
<comment type="caution">
    <text evidence="1">The sequence shown here is derived from an EMBL/GenBank/DDBJ whole genome shotgun (WGS) entry which is preliminary data.</text>
</comment>
<dbReference type="Gene3D" id="3.40.390.10">
    <property type="entry name" value="Collagenase (Catalytic Domain)"/>
    <property type="match status" value="1"/>
</dbReference>
<protein>
    <recommendedName>
        <fullName evidence="3">Zinc-dependent peptidase</fullName>
    </recommendedName>
</protein>
<gene>
    <name evidence="1" type="ORF">J057_07241</name>
</gene>
<dbReference type="GO" id="GO:0005829">
    <property type="term" value="C:cytosol"/>
    <property type="evidence" value="ECO:0007669"/>
    <property type="project" value="TreeGrafter"/>
</dbReference>
<dbReference type="GO" id="GO:0004177">
    <property type="term" value="F:aminopeptidase activity"/>
    <property type="evidence" value="ECO:0007669"/>
    <property type="project" value="TreeGrafter"/>
</dbReference>
<dbReference type="Gene3D" id="1.10.472.150">
    <property type="entry name" value="Glucose-regulated metallo-peptidase M90, N-terminal domain"/>
    <property type="match status" value="1"/>
</dbReference>
<accession>N6VXX1</accession>
<dbReference type="PATRIC" id="fig|626887.3.peg.1436"/>
<dbReference type="CDD" id="cd20169">
    <property type="entry name" value="Peptidase_M90_mtfA"/>
    <property type="match status" value="1"/>
</dbReference>
<name>N6VXX1_9GAMM</name>
<dbReference type="HOGENOM" id="CLU_063037_0_1_6"/>
<dbReference type="InterPro" id="IPR042252">
    <property type="entry name" value="MtfA_N"/>
</dbReference>
<sequence>MVYFLCVLAVVTLAAYRLFFYRRQRRKQVASRAFPDAWRQQLERDMTLYRQLPPEVRERVESGTLILLDELDFYGCKGLDVTDQMRLLVAAHGALLISGLSLDYYDSLKAVLLYPDVYRAPAEHHDGLVHTESMDDRLGESWGEGRVILTWSTLKREALETHAVSNVAIHEFAHQLDQLDGASDGTPPLHSGDDAQTWQTVFSDAWERLKQQANTGDTVLDPYGATDPAEFFAVATEAFFCRPADLKADEPHLYQCLEGFFRLSPADWPALKT</sequence>
<dbReference type="AlphaFoldDB" id="N6VXX1"/>
<dbReference type="GO" id="GO:0008237">
    <property type="term" value="F:metallopeptidase activity"/>
    <property type="evidence" value="ECO:0007669"/>
    <property type="project" value="InterPro"/>
</dbReference>
<dbReference type="SUPFAM" id="SSF55486">
    <property type="entry name" value="Metalloproteases ('zincins'), catalytic domain"/>
    <property type="match status" value="1"/>
</dbReference>
<evidence type="ECO:0008006" key="3">
    <source>
        <dbReference type="Google" id="ProtNLM"/>
    </source>
</evidence>
<dbReference type="InterPro" id="IPR010384">
    <property type="entry name" value="MtfA_fam"/>
</dbReference>
<dbReference type="PANTHER" id="PTHR30164:SF2">
    <property type="entry name" value="PROTEIN MTFA"/>
    <property type="match status" value="1"/>
</dbReference>
<dbReference type="Proteomes" id="UP000013165">
    <property type="component" value="Unassembled WGS sequence"/>
</dbReference>
<dbReference type="EMBL" id="APLQ01000011">
    <property type="protein sequence ID" value="ENO15125.1"/>
    <property type="molecule type" value="Genomic_DNA"/>
</dbReference>
<dbReference type="RefSeq" id="WP_004579421.1">
    <property type="nucleotide sequence ID" value="NZ_AP028878.1"/>
</dbReference>